<gene>
    <name evidence="1" type="ORF">F7Q92_17260</name>
</gene>
<dbReference type="SUPFAM" id="SSF53137">
    <property type="entry name" value="Translational machinery components"/>
    <property type="match status" value="1"/>
</dbReference>
<dbReference type="InterPro" id="IPR042226">
    <property type="entry name" value="eFR1_2_sf"/>
</dbReference>
<proteinExistence type="predicted"/>
<dbReference type="AlphaFoldDB" id="A0A643F9I2"/>
<accession>A0A643F9I2</accession>
<dbReference type="OrthoDB" id="8562324at2"/>
<name>A0A643F9I2_IDEDE</name>
<comment type="caution">
    <text evidence="1">The sequence shown here is derived from an EMBL/GenBank/DDBJ whole genome shotgun (WGS) entry which is preliminary data.</text>
</comment>
<dbReference type="Proteomes" id="UP000430120">
    <property type="component" value="Unassembled WGS sequence"/>
</dbReference>
<sequence>MSTYHAVVWMDQKEAHVMHFDAESMQAERVKSRSHHQRAAGQLQKDTHHAGMTEKEAAEYFGAIAQALEGSQEVLVLGPARMHEEFKEWTAKHLPAAAKTIVGSEKADHPTDGQVVALARRYFHKFDNMAGKAGGR</sequence>
<evidence type="ECO:0008006" key="3">
    <source>
        <dbReference type="Google" id="ProtNLM"/>
    </source>
</evidence>
<organism evidence="1 2">
    <name type="scientific">Ideonella dechloratans</name>
    <dbReference type="NCBI Taxonomy" id="36863"/>
    <lineage>
        <taxon>Bacteria</taxon>
        <taxon>Pseudomonadati</taxon>
        <taxon>Pseudomonadota</taxon>
        <taxon>Betaproteobacteria</taxon>
        <taxon>Burkholderiales</taxon>
        <taxon>Sphaerotilaceae</taxon>
        <taxon>Ideonella</taxon>
    </lineage>
</organism>
<dbReference type="EMBL" id="VZPB01000053">
    <property type="protein sequence ID" value="KAB0576802.1"/>
    <property type="molecule type" value="Genomic_DNA"/>
</dbReference>
<dbReference type="Gene3D" id="3.30.420.60">
    <property type="entry name" value="eRF1 domain 2"/>
    <property type="match status" value="1"/>
</dbReference>
<evidence type="ECO:0000313" key="1">
    <source>
        <dbReference type="EMBL" id="KAB0576802.1"/>
    </source>
</evidence>
<protein>
    <recommendedName>
        <fullName evidence="3">Translational machinery protein</fullName>
    </recommendedName>
</protein>
<dbReference type="RefSeq" id="WP_151125335.1">
    <property type="nucleotide sequence ID" value="NZ_CP088081.1"/>
</dbReference>
<evidence type="ECO:0000313" key="2">
    <source>
        <dbReference type="Proteomes" id="UP000430120"/>
    </source>
</evidence>
<keyword evidence="2" id="KW-1185">Reference proteome</keyword>
<reference evidence="1 2" key="1">
    <citation type="submission" date="2019-09" db="EMBL/GenBank/DDBJ databases">
        <title>Draft genome sequences of 48 bacterial type strains from the CCUG.</title>
        <authorList>
            <person name="Tunovic T."/>
            <person name="Pineiro-Iglesias B."/>
            <person name="Unosson C."/>
            <person name="Inganas E."/>
            <person name="Ohlen M."/>
            <person name="Cardew S."/>
            <person name="Jensie-Markopoulos S."/>
            <person name="Salva-Serra F."/>
            <person name="Jaen-Luchoro D."/>
            <person name="Karlsson R."/>
            <person name="Svensson-Stadler L."/>
            <person name="Chun J."/>
            <person name="Moore E."/>
        </authorList>
    </citation>
    <scope>NUCLEOTIDE SEQUENCE [LARGE SCALE GENOMIC DNA]</scope>
    <source>
        <strain evidence="1 2">CCUG 30977</strain>
    </source>
</reference>